<evidence type="ECO:0000256" key="5">
    <source>
        <dbReference type="ARBA" id="ARBA00023288"/>
    </source>
</evidence>
<keyword evidence="5" id="KW-0449">Lipoprotein</keyword>
<evidence type="ECO:0000256" key="4">
    <source>
        <dbReference type="ARBA" id="ARBA00023139"/>
    </source>
</evidence>
<evidence type="ECO:0000259" key="7">
    <source>
        <dbReference type="Pfam" id="PF05433"/>
    </source>
</evidence>
<evidence type="ECO:0000313" key="8">
    <source>
        <dbReference type="EMBL" id="MFD1041954.1"/>
    </source>
</evidence>
<comment type="caution">
    <text evidence="8">The sequence shown here is derived from an EMBL/GenBank/DDBJ whole genome shotgun (WGS) entry which is preliminary data.</text>
</comment>
<accession>A0ABW3LX56</accession>
<evidence type="ECO:0000256" key="3">
    <source>
        <dbReference type="ARBA" id="ARBA00023136"/>
    </source>
</evidence>
<dbReference type="InterPro" id="IPR008816">
    <property type="entry name" value="Gly_zipper_2TM_dom"/>
</dbReference>
<name>A0ABW3LX56_9GAMM</name>
<protein>
    <submittedName>
        <fullName evidence="8">Glycine zipper 2TM domain-containing protein</fullName>
    </submittedName>
</protein>
<reference evidence="9" key="1">
    <citation type="journal article" date="2019" name="Int. J. Syst. Evol. Microbiol.">
        <title>The Global Catalogue of Microorganisms (GCM) 10K type strain sequencing project: providing services to taxonomists for standard genome sequencing and annotation.</title>
        <authorList>
            <consortium name="The Broad Institute Genomics Platform"/>
            <consortium name="The Broad Institute Genome Sequencing Center for Infectious Disease"/>
            <person name="Wu L."/>
            <person name="Ma J."/>
        </authorList>
    </citation>
    <scope>NUCLEOTIDE SEQUENCE [LARGE SCALE GENOMIC DNA]</scope>
    <source>
        <strain evidence="9">CCUG 55854</strain>
    </source>
</reference>
<keyword evidence="2 6" id="KW-0732">Signal</keyword>
<keyword evidence="3" id="KW-0472">Membrane</keyword>
<dbReference type="RefSeq" id="WP_162375469.1">
    <property type="nucleotide sequence ID" value="NZ_JBHTKN010000003.1"/>
</dbReference>
<keyword evidence="4" id="KW-0564">Palmitate</keyword>
<evidence type="ECO:0000256" key="6">
    <source>
        <dbReference type="SAM" id="SignalP"/>
    </source>
</evidence>
<feature type="domain" description="Glycine zipper 2TM" evidence="7">
    <location>
        <begin position="63"/>
        <end position="102"/>
    </location>
</feature>
<feature type="chain" id="PRO_5047108526" evidence="6">
    <location>
        <begin position="26"/>
        <end position="153"/>
    </location>
</feature>
<proteinExistence type="predicted"/>
<keyword evidence="9" id="KW-1185">Reference proteome</keyword>
<dbReference type="Proteomes" id="UP001597033">
    <property type="component" value="Unassembled WGS sequence"/>
</dbReference>
<comment type="subcellular location">
    <subcellularLocation>
        <location evidence="1">Cell outer membrane</location>
        <topology evidence="1">Lipid-anchor</topology>
    </subcellularLocation>
</comment>
<dbReference type="PANTHER" id="PTHR35603:SF1">
    <property type="entry name" value="OUTER MEMBRANE LIPOPROTEIN SLYB"/>
    <property type="match status" value="1"/>
</dbReference>
<dbReference type="PANTHER" id="PTHR35603">
    <property type="match status" value="1"/>
</dbReference>
<dbReference type="Pfam" id="PF05433">
    <property type="entry name" value="Rick_17kDa_Anti"/>
    <property type="match status" value="1"/>
</dbReference>
<organism evidence="8 9">
    <name type="scientific">Pseudoxanthomonas kaohsiungensis</name>
    <dbReference type="NCBI Taxonomy" id="283923"/>
    <lineage>
        <taxon>Bacteria</taxon>
        <taxon>Pseudomonadati</taxon>
        <taxon>Pseudomonadota</taxon>
        <taxon>Gammaproteobacteria</taxon>
        <taxon>Lysobacterales</taxon>
        <taxon>Lysobacteraceae</taxon>
        <taxon>Pseudoxanthomonas</taxon>
    </lineage>
</organism>
<sequence length="153" mass="14954">MKLQATIGSAFLVIGVLVASGCATSSSPNTFTRSEAGRAQNVEAGTVTAVRAVNIQNDQRGVATATGAVLGGLAGNTVGGGRGQTAATVGGAVAGGAAGNAMAGTTRPGVEVTVQLDNGRTVAVVQEGSPDQFRAGDRVNVASDGVTTRVTRL</sequence>
<feature type="signal peptide" evidence="6">
    <location>
        <begin position="1"/>
        <end position="25"/>
    </location>
</feature>
<dbReference type="EMBL" id="JBHTKN010000003">
    <property type="protein sequence ID" value="MFD1041954.1"/>
    <property type="molecule type" value="Genomic_DNA"/>
</dbReference>
<evidence type="ECO:0000256" key="2">
    <source>
        <dbReference type="ARBA" id="ARBA00022729"/>
    </source>
</evidence>
<dbReference type="InterPro" id="IPR051407">
    <property type="entry name" value="Bact_OM_lipoprot/Surf_antigen"/>
</dbReference>
<dbReference type="PROSITE" id="PS51257">
    <property type="entry name" value="PROKAR_LIPOPROTEIN"/>
    <property type="match status" value="1"/>
</dbReference>
<evidence type="ECO:0000256" key="1">
    <source>
        <dbReference type="ARBA" id="ARBA00004459"/>
    </source>
</evidence>
<gene>
    <name evidence="8" type="ORF">ACFQ2N_06290</name>
</gene>
<evidence type="ECO:0000313" key="9">
    <source>
        <dbReference type="Proteomes" id="UP001597033"/>
    </source>
</evidence>